<evidence type="ECO:0000313" key="17">
    <source>
        <dbReference type="Ensembl" id="ENSNMLP00000014546.1"/>
    </source>
</evidence>
<evidence type="ECO:0000256" key="11">
    <source>
        <dbReference type="ARBA" id="ARBA00023038"/>
    </source>
</evidence>
<accession>A0A8C6WKR8</accession>
<evidence type="ECO:0000259" key="16">
    <source>
        <dbReference type="PROSITE" id="PS50021"/>
    </source>
</evidence>
<reference evidence="17" key="1">
    <citation type="submission" date="2025-08" db="UniProtKB">
        <authorList>
            <consortium name="Ensembl"/>
        </authorList>
    </citation>
    <scope>IDENTIFICATION</scope>
</reference>
<dbReference type="SMART" id="SM00033">
    <property type="entry name" value="CH"/>
    <property type="match status" value="1"/>
</dbReference>
<evidence type="ECO:0000256" key="15">
    <source>
        <dbReference type="ARBA" id="ARBA00023273"/>
    </source>
</evidence>
<protein>
    <recommendedName>
        <fullName evidence="16">Calponin-homology (CH) domain-containing protein</fullName>
    </recommendedName>
</protein>
<dbReference type="GO" id="GO:0046872">
    <property type="term" value="F:metal ion binding"/>
    <property type="evidence" value="ECO:0007669"/>
    <property type="project" value="UniProtKB-KW"/>
</dbReference>
<evidence type="ECO:0000256" key="3">
    <source>
        <dbReference type="ARBA" id="ARBA00004245"/>
    </source>
</evidence>
<dbReference type="Ensembl" id="ENSNMLT00000016352.1">
    <property type="protein sequence ID" value="ENSNMLP00000014546.1"/>
    <property type="gene ID" value="ENSNMLG00000009690.1"/>
</dbReference>
<keyword evidence="14" id="KW-0206">Cytoskeleton</keyword>
<keyword evidence="9" id="KW-0967">Endosome</keyword>
<reference evidence="17" key="2">
    <citation type="submission" date="2025-09" db="UniProtKB">
        <authorList>
            <consortium name="Ensembl"/>
        </authorList>
    </citation>
    <scope>IDENTIFICATION</scope>
</reference>
<evidence type="ECO:0000256" key="1">
    <source>
        <dbReference type="ARBA" id="ARBA00004172"/>
    </source>
</evidence>
<dbReference type="InterPro" id="IPR036872">
    <property type="entry name" value="CH_dom_sf"/>
</dbReference>
<name>A0A8C6WKR8_9GOBI</name>
<organism evidence="17 18">
    <name type="scientific">Neogobius melanostomus</name>
    <name type="common">round goby</name>
    <dbReference type="NCBI Taxonomy" id="47308"/>
    <lineage>
        <taxon>Eukaryota</taxon>
        <taxon>Metazoa</taxon>
        <taxon>Chordata</taxon>
        <taxon>Craniata</taxon>
        <taxon>Vertebrata</taxon>
        <taxon>Euteleostomi</taxon>
        <taxon>Actinopterygii</taxon>
        <taxon>Neopterygii</taxon>
        <taxon>Teleostei</taxon>
        <taxon>Neoteleostei</taxon>
        <taxon>Acanthomorphata</taxon>
        <taxon>Gobiaria</taxon>
        <taxon>Gobiiformes</taxon>
        <taxon>Gobioidei</taxon>
        <taxon>Gobiidae</taxon>
        <taxon>Benthophilinae</taxon>
        <taxon>Neogobiini</taxon>
        <taxon>Neogobius</taxon>
    </lineage>
</organism>
<proteinExistence type="predicted"/>
<evidence type="ECO:0000256" key="6">
    <source>
        <dbReference type="ARBA" id="ARBA00022490"/>
    </source>
</evidence>
<feature type="domain" description="Calponin-homology (CH)" evidence="16">
    <location>
        <begin position="1"/>
        <end position="107"/>
    </location>
</feature>
<evidence type="ECO:0000256" key="4">
    <source>
        <dbReference type="ARBA" id="ARBA00004316"/>
    </source>
</evidence>
<evidence type="ECO:0000256" key="7">
    <source>
        <dbReference type="ARBA" id="ARBA00022553"/>
    </source>
</evidence>
<dbReference type="Pfam" id="PF00307">
    <property type="entry name" value="CH"/>
    <property type="match status" value="1"/>
</dbReference>
<keyword evidence="12" id="KW-0175">Coiled coil</keyword>
<sequence length="116" mass="13455">MAAVKALHQWCRLRCEGYRDVNITNMTSSFRDGLAFCALIHRHRPDLINFDSLRKEDVYENNKLAFSVAEQQLGIPALLDAEDMVALRVPDRLSILTYVSQYYNYFHGRSPSEYSH</sequence>
<dbReference type="PANTHER" id="PTHR23167">
    <property type="entry name" value="CALPONIN HOMOLOGY DOMAIN-CONTAINING PROTEIN DDB_G0272472-RELATED"/>
    <property type="match status" value="1"/>
</dbReference>
<evidence type="ECO:0000313" key="18">
    <source>
        <dbReference type="Proteomes" id="UP000694523"/>
    </source>
</evidence>
<dbReference type="PROSITE" id="PS50021">
    <property type="entry name" value="CH"/>
    <property type="match status" value="1"/>
</dbReference>
<dbReference type="SUPFAM" id="SSF47576">
    <property type="entry name" value="Calponin-homology domain, CH-domain"/>
    <property type="match status" value="1"/>
</dbReference>
<keyword evidence="15" id="KW-0966">Cell projection</keyword>
<keyword evidence="7" id="KW-0597">Phosphoprotein</keyword>
<dbReference type="Proteomes" id="UP000694523">
    <property type="component" value="Unplaced"/>
</dbReference>
<dbReference type="FunFam" id="1.10.418.10:FF:000055">
    <property type="entry name" value="MICAL-like protein 2"/>
    <property type="match status" value="1"/>
</dbReference>
<evidence type="ECO:0000256" key="12">
    <source>
        <dbReference type="ARBA" id="ARBA00023054"/>
    </source>
</evidence>
<evidence type="ECO:0000256" key="10">
    <source>
        <dbReference type="ARBA" id="ARBA00022833"/>
    </source>
</evidence>
<dbReference type="InterPro" id="IPR050540">
    <property type="entry name" value="F-actin_Monoox_Mical"/>
</dbReference>
<evidence type="ECO:0000256" key="9">
    <source>
        <dbReference type="ARBA" id="ARBA00022753"/>
    </source>
</evidence>
<evidence type="ECO:0000256" key="14">
    <source>
        <dbReference type="ARBA" id="ARBA00023212"/>
    </source>
</evidence>
<dbReference type="GO" id="GO:0042995">
    <property type="term" value="C:cell projection"/>
    <property type="evidence" value="ECO:0007669"/>
    <property type="project" value="UniProtKB-SubCell"/>
</dbReference>
<dbReference type="Gene3D" id="1.10.418.10">
    <property type="entry name" value="Calponin-like domain"/>
    <property type="match status" value="1"/>
</dbReference>
<evidence type="ECO:0000256" key="5">
    <source>
        <dbReference type="ARBA" id="ARBA00022475"/>
    </source>
</evidence>
<keyword evidence="6" id="KW-0963">Cytoplasm</keyword>
<keyword evidence="11" id="KW-0440">LIM domain</keyword>
<evidence type="ECO:0000256" key="13">
    <source>
        <dbReference type="ARBA" id="ARBA00023136"/>
    </source>
</evidence>
<keyword evidence="5" id="KW-1003">Cell membrane</keyword>
<dbReference type="AlphaFoldDB" id="A0A8C6WKR8"/>
<keyword evidence="13" id="KW-0472">Membrane</keyword>
<keyword evidence="8" id="KW-0479">Metal-binding</keyword>
<dbReference type="GO" id="GO:0005886">
    <property type="term" value="C:plasma membrane"/>
    <property type="evidence" value="ECO:0007669"/>
    <property type="project" value="UniProtKB-SubCell"/>
</dbReference>
<keyword evidence="10" id="KW-0862">Zinc</keyword>
<keyword evidence="18" id="KW-1185">Reference proteome</keyword>
<dbReference type="InterPro" id="IPR001715">
    <property type="entry name" value="CH_dom"/>
</dbReference>
<dbReference type="GO" id="GO:0055037">
    <property type="term" value="C:recycling endosome"/>
    <property type="evidence" value="ECO:0007669"/>
    <property type="project" value="UniProtKB-SubCell"/>
</dbReference>
<dbReference type="PANTHER" id="PTHR23167:SF87">
    <property type="entry name" value="MICAL-LIKE PROTEIN 2"/>
    <property type="match status" value="1"/>
</dbReference>
<comment type="subcellular location">
    <subcellularLocation>
        <location evidence="2">Cell membrane</location>
        <topology evidence="2">Peripheral membrane protein</topology>
    </subcellularLocation>
    <subcellularLocation>
        <location evidence="4">Cell projection</location>
    </subcellularLocation>
    <subcellularLocation>
        <location evidence="3">Cytoplasm</location>
        <location evidence="3">Cytoskeleton</location>
    </subcellularLocation>
    <subcellularLocation>
        <location evidence="1">Recycling endosome</location>
    </subcellularLocation>
</comment>
<dbReference type="CDD" id="cd21253">
    <property type="entry name" value="CH_MICALL2"/>
    <property type="match status" value="1"/>
</dbReference>
<evidence type="ECO:0000256" key="8">
    <source>
        <dbReference type="ARBA" id="ARBA00022723"/>
    </source>
</evidence>
<dbReference type="GO" id="GO:0005856">
    <property type="term" value="C:cytoskeleton"/>
    <property type="evidence" value="ECO:0007669"/>
    <property type="project" value="UniProtKB-SubCell"/>
</dbReference>
<evidence type="ECO:0000256" key="2">
    <source>
        <dbReference type="ARBA" id="ARBA00004202"/>
    </source>
</evidence>